<evidence type="ECO:0000313" key="2">
    <source>
        <dbReference type="EMBL" id="KAF1959017.1"/>
    </source>
</evidence>
<organism evidence="1 3">
    <name type="scientific">Byssothecium circinans</name>
    <dbReference type="NCBI Taxonomy" id="147558"/>
    <lineage>
        <taxon>Eukaryota</taxon>
        <taxon>Fungi</taxon>
        <taxon>Dikarya</taxon>
        <taxon>Ascomycota</taxon>
        <taxon>Pezizomycotina</taxon>
        <taxon>Dothideomycetes</taxon>
        <taxon>Pleosporomycetidae</taxon>
        <taxon>Pleosporales</taxon>
        <taxon>Massarineae</taxon>
        <taxon>Massarinaceae</taxon>
        <taxon>Byssothecium</taxon>
    </lineage>
</organism>
<dbReference type="Proteomes" id="UP000800035">
    <property type="component" value="Unassembled WGS sequence"/>
</dbReference>
<name>A0A6A5T6X9_9PLEO</name>
<dbReference type="EMBL" id="ML976986">
    <property type="protein sequence ID" value="KAF1959017.1"/>
    <property type="molecule type" value="Genomic_DNA"/>
</dbReference>
<reference evidence="1" key="1">
    <citation type="journal article" date="2020" name="Stud. Mycol.">
        <title>101 Dothideomycetes genomes: a test case for predicting lifestyles and emergence of pathogens.</title>
        <authorList>
            <person name="Haridas S."/>
            <person name="Albert R."/>
            <person name="Binder M."/>
            <person name="Bloem J."/>
            <person name="Labutti K."/>
            <person name="Salamov A."/>
            <person name="Andreopoulos B."/>
            <person name="Baker S."/>
            <person name="Barry K."/>
            <person name="Bills G."/>
            <person name="Bluhm B."/>
            <person name="Cannon C."/>
            <person name="Castanera R."/>
            <person name="Culley D."/>
            <person name="Daum C."/>
            <person name="Ezra D."/>
            <person name="Gonzalez J."/>
            <person name="Henrissat B."/>
            <person name="Kuo A."/>
            <person name="Liang C."/>
            <person name="Lipzen A."/>
            <person name="Lutzoni F."/>
            <person name="Magnuson J."/>
            <person name="Mondo S."/>
            <person name="Nolan M."/>
            <person name="Ohm R."/>
            <person name="Pangilinan J."/>
            <person name="Park H.-J."/>
            <person name="Ramirez L."/>
            <person name="Alfaro M."/>
            <person name="Sun H."/>
            <person name="Tritt A."/>
            <person name="Yoshinaga Y."/>
            <person name="Zwiers L.-H."/>
            <person name="Turgeon B."/>
            <person name="Goodwin S."/>
            <person name="Spatafora J."/>
            <person name="Crous P."/>
            <person name="Grigoriev I."/>
        </authorList>
    </citation>
    <scope>NUCLEOTIDE SEQUENCE</scope>
    <source>
        <strain evidence="1">CBS 675.92</strain>
    </source>
</reference>
<dbReference type="EMBL" id="ML977062">
    <property type="protein sequence ID" value="KAF1948331.1"/>
    <property type="molecule type" value="Genomic_DNA"/>
</dbReference>
<evidence type="ECO:0000313" key="1">
    <source>
        <dbReference type="EMBL" id="KAF1948331.1"/>
    </source>
</evidence>
<protein>
    <submittedName>
        <fullName evidence="1">Uncharacterized protein</fullName>
    </submittedName>
</protein>
<sequence length="141" mass="15228">MSISLAASASLGFSIYAIRSTVLCHKPSAASYSFGQAKCCNTAVLVLYEVGHGKYFRTKSMNDIQIHLPHSTMSYMVSLKYLTCNFPPSSDYLSPYHSADNISSRSAGKFGNNDLADSLLLIYSGAIFQIIPPLDVDVSSG</sequence>
<accession>A0A6A5T6X9</accession>
<proteinExistence type="predicted"/>
<evidence type="ECO:0000313" key="3">
    <source>
        <dbReference type="Proteomes" id="UP000800035"/>
    </source>
</evidence>
<dbReference type="AlphaFoldDB" id="A0A6A5T6X9"/>
<gene>
    <name evidence="2" type="ORF">CC80DRAFT_24335</name>
    <name evidence="1" type="ORF">CC80DRAFT_317867</name>
</gene>
<keyword evidence="3" id="KW-1185">Reference proteome</keyword>